<name>A0A328EAV8_9ASTE</name>
<organism evidence="1 2">
    <name type="scientific">Cuscuta australis</name>
    <dbReference type="NCBI Taxonomy" id="267555"/>
    <lineage>
        <taxon>Eukaryota</taxon>
        <taxon>Viridiplantae</taxon>
        <taxon>Streptophyta</taxon>
        <taxon>Embryophyta</taxon>
        <taxon>Tracheophyta</taxon>
        <taxon>Spermatophyta</taxon>
        <taxon>Magnoliopsida</taxon>
        <taxon>eudicotyledons</taxon>
        <taxon>Gunneridae</taxon>
        <taxon>Pentapetalae</taxon>
        <taxon>asterids</taxon>
        <taxon>lamiids</taxon>
        <taxon>Solanales</taxon>
        <taxon>Convolvulaceae</taxon>
        <taxon>Cuscuteae</taxon>
        <taxon>Cuscuta</taxon>
        <taxon>Cuscuta subgen. Grammica</taxon>
        <taxon>Cuscuta sect. Cleistogrammica</taxon>
    </lineage>
</organism>
<keyword evidence="2" id="KW-1185">Reference proteome</keyword>
<dbReference type="Proteomes" id="UP000249390">
    <property type="component" value="Unassembled WGS sequence"/>
</dbReference>
<comment type="caution">
    <text evidence="1">The sequence shown here is derived from an EMBL/GenBank/DDBJ whole genome shotgun (WGS) entry which is preliminary data.</text>
</comment>
<sequence>MTKKKKKKGCEGSRESKVMGQRRHVALVDGHVATSVARQLHLVMVNRLLLRGISSIGSSIVKIVYRSRLLALSLSPARSRRRQNPFLLQIAADGNGKTGILNSIASSNGDS</sequence>
<reference evidence="1 2" key="1">
    <citation type="submission" date="2018-06" db="EMBL/GenBank/DDBJ databases">
        <title>The Genome of Cuscuta australis (Dodder) Provides Insight into the Evolution of Plant Parasitism.</title>
        <authorList>
            <person name="Liu H."/>
        </authorList>
    </citation>
    <scope>NUCLEOTIDE SEQUENCE [LARGE SCALE GENOMIC DNA]</scope>
    <source>
        <strain evidence="2">cv. Yunnan</strain>
        <tissue evidence="1">Vines</tissue>
    </source>
</reference>
<gene>
    <name evidence="1" type="ORF">DM860_012276</name>
</gene>
<dbReference type="EMBL" id="NQVE01000018">
    <property type="protein sequence ID" value="RAL53661.1"/>
    <property type="molecule type" value="Genomic_DNA"/>
</dbReference>
<proteinExistence type="predicted"/>
<dbReference type="AlphaFoldDB" id="A0A328EAV8"/>
<accession>A0A328EAV8</accession>
<evidence type="ECO:0000313" key="1">
    <source>
        <dbReference type="EMBL" id="RAL53661.1"/>
    </source>
</evidence>
<protein>
    <submittedName>
        <fullName evidence="1">Uncharacterized protein</fullName>
    </submittedName>
</protein>
<evidence type="ECO:0000313" key="2">
    <source>
        <dbReference type="Proteomes" id="UP000249390"/>
    </source>
</evidence>